<reference evidence="1" key="1">
    <citation type="submission" date="2024-07" db="EMBL/GenBank/DDBJ databases">
        <title>Genome sequencing of plant associated microbes to promote plant fitness in Sorghum bicolor and Oryza sativa.</title>
        <authorList>
            <person name="Coleman-Derr D."/>
        </authorList>
    </citation>
    <scope>NUCLEOTIDE SEQUENCE</scope>
    <source>
        <strain evidence="1">SAI-173</strain>
    </source>
</reference>
<dbReference type="EMBL" id="JBGCBD010000002">
    <property type="protein sequence ID" value="MEY9814986.1"/>
    <property type="molecule type" value="Genomic_DNA"/>
</dbReference>
<accession>A0ACC6UUC5</accession>
<dbReference type="EC" id="1.3.8.7" evidence="1"/>
<name>A0ACC6UUC5_STRAO</name>
<gene>
    <name evidence="1" type="ORF">RKD21_005243</name>
</gene>
<keyword evidence="1" id="KW-0560">Oxidoreductase</keyword>
<evidence type="ECO:0000313" key="1">
    <source>
        <dbReference type="EMBL" id="MEY9814986.1"/>
    </source>
</evidence>
<comment type="caution">
    <text evidence="1">The sequence shown here is derived from an EMBL/GenBank/DDBJ whole genome shotgun (WGS) entry which is preliminary data.</text>
</comment>
<keyword evidence="2" id="KW-1185">Reference proteome</keyword>
<protein>
    <submittedName>
        <fullName evidence="1">Acyl-CoA dehydrogenase</fullName>
        <ecNumber evidence="1">1.3.8.7</ecNumber>
    </submittedName>
</protein>
<evidence type="ECO:0000313" key="2">
    <source>
        <dbReference type="Proteomes" id="UP001565447"/>
    </source>
</evidence>
<proteinExistence type="predicted"/>
<sequence length="375" mass="39491">MTAFSLEPAQLAWCAELRALAAERLRPLAEKGEPGRVNRALVAELGALGLLSRLFASGALDLCLMRESLAQACTEAETALALQGLGAHPVHAHGTSAQRDHWLPRVSDGTAVAAFALSEPGAGSDAAALSLGAERDGPDGWRLTGEKCWISNAPDADLYTVFARTTPGAGARGVTAFLVPADRPGLTGSRLDMIAPHAVGTLRFDGVPVTGADVLGEPDAGFRVAMDTLNLFRPSVGAFAVGMAQAALDATVAHTARRAAFGGRLGDLQAVAHQVAEMSVRTEAARLMVYAAATAYDEGARDVPRRSAMAKLLATETAQYVVDTAVQLHGARALCRGHLLEHLYREVRAPRIYEGASEVQRGIIAKELYKTLEAR</sequence>
<organism evidence="1 2">
    <name type="scientific">Streptomyces albogriseolus</name>
    <dbReference type="NCBI Taxonomy" id="1887"/>
    <lineage>
        <taxon>Bacteria</taxon>
        <taxon>Bacillati</taxon>
        <taxon>Actinomycetota</taxon>
        <taxon>Actinomycetes</taxon>
        <taxon>Kitasatosporales</taxon>
        <taxon>Streptomycetaceae</taxon>
        <taxon>Streptomyces</taxon>
        <taxon>Streptomyces albogriseolus group</taxon>
    </lineage>
</organism>
<dbReference type="Proteomes" id="UP001565447">
    <property type="component" value="Unassembled WGS sequence"/>
</dbReference>